<comment type="caution">
    <text evidence="1">The sequence shown here is derived from an EMBL/GenBank/DDBJ whole genome shotgun (WGS) entry which is preliminary data.</text>
</comment>
<organism evidence="1 2">
    <name type="scientific">Thalassorhabdomicrobium marinisediminis</name>
    <dbReference type="NCBI Taxonomy" id="2170577"/>
    <lineage>
        <taxon>Bacteria</taxon>
        <taxon>Pseudomonadati</taxon>
        <taxon>Pseudomonadota</taxon>
        <taxon>Alphaproteobacteria</taxon>
        <taxon>Rhodobacterales</taxon>
        <taxon>Paracoccaceae</taxon>
        <taxon>Thalassorhabdomicrobium</taxon>
    </lineage>
</organism>
<evidence type="ECO:0000313" key="1">
    <source>
        <dbReference type="EMBL" id="PVA06134.1"/>
    </source>
</evidence>
<dbReference type="RefSeq" id="WP_108641502.1">
    <property type="nucleotide sequence ID" value="NZ_CANLQJ010000002.1"/>
</dbReference>
<dbReference type="EMBL" id="QCYG01000007">
    <property type="protein sequence ID" value="PVA06134.1"/>
    <property type="molecule type" value="Genomic_DNA"/>
</dbReference>
<evidence type="ECO:0000313" key="2">
    <source>
        <dbReference type="Proteomes" id="UP000244817"/>
    </source>
</evidence>
<protein>
    <submittedName>
        <fullName evidence="1">DUF4169 domain-containing protein</fullName>
    </submittedName>
</protein>
<reference evidence="1 2" key="1">
    <citation type="submission" date="2018-04" db="EMBL/GenBank/DDBJ databases">
        <title>Pelagivirga bohaiensis gen. nov., sp. nov., a bacterium isolated from the Bohai Sea.</title>
        <authorList>
            <person name="Ji X."/>
        </authorList>
    </citation>
    <scope>NUCLEOTIDE SEQUENCE [LARGE SCALE GENOMIC DNA]</scope>
    <source>
        <strain evidence="1 2">BH-SD16</strain>
    </source>
</reference>
<dbReference type="AlphaFoldDB" id="A0A2T7FVE9"/>
<dbReference type="Pfam" id="PF13770">
    <property type="entry name" value="DUF4169"/>
    <property type="match status" value="1"/>
</dbReference>
<dbReference type="InterPro" id="IPR025227">
    <property type="entry name" value="DUF4169"/>
</dbReference>
<name>A0A2T7FVE9_9RHOB</name>
<keyword evidence="2" id="KW-1185">Reference proteome</keyword>
<sequence>MSEIVNLNKVRKARDLTAKKAEADLNAVKFGRTKAERLAEAALEAKAKARLDQLKFEDE</sequence>
<proteinExistence type="predicted"/>
<gene>
    <name evidence="1" type="ORF">DC363_12560</name>
</gene>
<dbReference type="Proteomes" id="UP000244817">
    <property type="component" value="Unassembled WGS sequence"/>
</dbReference>
<dbReference type="OrthoDB" id="7192657at2"/>
<accession>A0A2T7FVE9</accession>